<proteinExistence type="predicted"/>
<dbReference type="AlphaFoldDB" id="B1ZGE0"/>
<evidence type="ECO:0000256" key="1">
    <source>
        <dbReference type="SAM" id="MobiDB-lite"/>
    </source>
</evidence>
<dbReference type="KEGG" id="mpo:Mpop_1634"/>
<dbReference type="Proteomes" id="UP000007136">
    <property type="component" value="Chromosome"/>
</dbReference>
<evidence type="ECO:0000313" key="2">
    <source>
        <dbReference type="EMBL" id="ACB79798.1"/>
    </source>
</evidence>
<evidence type="ECO:0000313" key="3">
    <source>
        <dbReference type="Proteomes" id="UP000007136"/>
    </source>
</evidence>
<accession>B1ZGE0</accession>
<reference evidence="2" key="1">
    <citation type="submission" date="2008-04" db="EMBL/GenBank/DDBJ databases">
        <title>Complete sequence of chromosome of Methylobacterium populi BJ001.</title>
        <authorList>
            <consortium name="US DOE Joint Genome Institute"/>
            <person name="Copeland A."/>
            <person name="Lucas S."/>
            <person name="Lapidus A."/>
            <person name="Glavina del Rio T."/>
            <person name="Dalin E."/>
            <person name="Tice H."/>
            <person name="Bruce D."/>
            <person name="Goodwin L."/>
            <person name="Pitluck S."/>
            <person name="Chertkov O."/>
            <person name="Brettin T."/>
            <person name="Detter J.C."/>
            <person name="Han C."/>
            <person name="Kuske C.R."/>
            <person name="Schmutz J."/>
            <person name="Larimer F."/>
            <person name="Land M."/>
            <person name="Hauser L."/>
            <person name="Kyrpides N."/>
            <person name="Mikhailova N."/>
            <person name="Marx C."/>
            <person name="Richardson P."/>
        </authorList>
    </citation>
    <scope>NUCLEOTIDE SEQUENCE [LARGE SCALE GENOMIC DNA]</scope>
    <source>
        <strain evidence="2">BJ001</strain>
    </source>
</reference>
<feature type="region of interest" description="Disordered" evidence="1">
    <location>
        <begin position="80"/>
        <end position="161"/>
    </location>
</feature>
<organism evidence="2 3">
    <name type="scientific">Methylorubrum populi (strain ATCC BAA-705 / NCIMB 13946 / BJ001)</name>
    <name type="common">Methylobacterium populi</name>
    <dbReference type="NCBI Taxonomy" id="441620"/>
    <lineage>
        <taxon>Bacteria</taxon>
        <taxon>Pseudomonadati</taxon>
        <taxon>Pseudomonadota</taxon>
        <taxon>Alphaproteobacteria</taxon>
        <taxon>Hyphomicrobiales</taxon>
        <taxon>Methylobacteriaceae</taxon>
        <taxon>Methylorubrum</taxon>
    </lineage>
</organism>
<protein>
    <submittedName>
        <fullName evidence="2">Uncharacterized protein</fullName>
    </submittedName>
</protein>
<feature type="compositionally biased region" description="Low complexity" evidence="1">
    <location>
        <begin position="133"/>
        <end position="154"/>
    </location>
</feature>
<dbReference type="EMBL" id="CP001029">
    <property type="protein sequence ID" value="ACB79798.1"/>
    <property type="molecule type" value="Genomic_DNA"/>
</dbReference>
<sequence>MLKVRSEGRPPPMRPPLCRPATPFRPHLLLAVSLMLAAPFAARTAAAQGTPRSMAECERLKNDLAYNQCLAMFGPPARNVASGGGYVSGGNDAASSTASVASTGTIPGIPSVEEPDVEPERRRGRRSGRRGRASASFDVGSAETGAGESEGGSSRARRRRR</sequence>
<feature type="compositionally biased region" description="Basic residues" evidence="1">
    <location>
        <begin position="122"/>
        <end position="132"/>
    </location>
</feature>
<dbReference type="STRING" id="441620.Mpop_1634"/>
<name>B1ZGE0_METPB</name>
<feature type="compositionally biased region" description="Low complexity" evidence="1">
    <location>
        <begin position="93"/>
        <end position="103"/>
    </location>
</feature>
<dbReference type="HOGENOM" id="CLU_139113_0_0_5"/>
<gene>
    <name evidence="2" type="ordered locus">Mpop_1634</name>
</gene>
<dbReference type="eggNOG" id="ENOG5033AM3">
    <property type="taxonomic scope" value="Bacteria"/>
</dbReference>